<proteinExistence type="inferred from homology"/>
<dbReference type="SUPFAM" id="SSF53187">
    <property type="entry name" value="Zn-dependent exopeptidases"/>
    <property type="match status" value="1"/>
</dbReference>
<dbReference type="InterPro" id="IPR050753">
    <property type="entry name" value="Peptidase_M14_domain"/>
</dbReference>
<protein>
    <submittedName>
        <fullName evidence="11">SOL1 protein</fullName>
    </submittedName>
</protein>
<sequence>MAKMGSVVTVVVAALVALVLCAKSGAGQVYHDYAALNTLFEDLVTNQCPLIARRFTVGSSESGRMIYGIRLTHQVALSENDSPKPAVRLTANIHGDETVGREMLIAFAERLCRDYGTPNADDVTWLLDNTVIYIIPSLNPDGFALGMRENSRGVDLNRDYPTRFEANQDDTAGRQAETAAMMDWTRARSFALSGTMHGGALVASYPWDSSVTGDDSYAATEDDAMYRRLARIYADANPSMAASPIFPNGITNGADWYSIVGTLQDYMVLRGTPSITFELSDNKSPPESALAGFWNDNRLALMQYAYQVHVSASGRVVDSSGQPIPGAACGIDSIEYGYKAPTNPHSGRFWRLVPEPGTYSVTCAAEGYTAVTKTVIVHEATIADPPTPTEQAHAFAQFVLPTAADAPAETTAGKIATDSTAGINIWMTLFLFVQISLIICAVVIYLNYRHKARHAGRF</sequence>
<evidence type="ECO:0000256" key="4">
    <source>
        <dbReference type="ARBA" id="ARBA00022801"/>
    </source>
</evidence>
<evidence type="ECO:0000313" key="11">
    <source>
        <dbReference type="EMBL" id="KNC53101.1"/>
    </source>
</evidence>
<dbReference type="OrthoDB" id="10249045at2759"/>
<dbReference type="PROSITE" id="PS00133">
    <property type="entry name" value="CARBOXYPEPT_ZN_2"/>
    <property type="match status" value="1"/>
</dbReference>
<dbReference type="PROSITE" id="PS00132">
    <property type="entry name" value="CARBOXYPEPT_ZN_1"/>
    <property type="match status" value="1"/>
</dbReference>
<comment type="similarity">
    <text evidence="2 7">Belongs to the peptidase M14 family.</text>
</comment>
<comment type="cofactor">
    <cofactor evidence="1">
        <name>Zn(2+)</name>
        <dbReference type="ChEBI" id="CHEBI:29105"/>
    </cofactor>
</comment>
<accession>A0A0L0DM54</accession>
<dbReference type="OMA" id="CEEYRHG"/>
<dbReference type="PRINTS" id="PR00765">
    <property type="entry name" value="CRBOXYPTASEA"/>
</dbReference>
<keyword evidence="5" id="KW-0862">Zinc</keyword>
<dbReference type="Proteomes" id="UP000054408">
    <property type="component" value="Unassembled WGS sequence"/>
</dbReference>
<feature type="domain" description="Peptidase M14" evidence="10">
    <location>
        <begin position="29"/>
        <end position="308"/>
    </location>
</feature>
<evidence type="ECO:0000256" key="2">
    <source>
        <dbReference type="ARBA" id="ARBA00005988"/>
    </source>
</evidence>
<dbReference type="GO" id="GO:0016485">
    <property type="term" value="P:protein processing"/>
    <property type="evidence" value="ECO:0007669"/>
    <property type="project" value="TreeGrafter"/>
</dbReference>
<dbReference type="SUPFAM" id="SSF49464">
    <property type="entry name" value="Carboxypeptidase regulatory domain-like"/>
    <property type="match status" value="1"/>
</dbReference>
<dbReference type="GO" id="GO:0006518">
    <property type="term" value="P:peptide metabolic process"/>
    <property type="evidence" value="ECO:0007669"/>
    <property type="project" value="TreeGrafter"/>
</dbReference>
<dbReference type="Pfam" id="PF13620">
    <property type="entry name" value="CarboxypepD_reg"/>
    <property type="match status" value="1"/>
</dbReference>
<dbReference type="STRING" id="461836.A0A0L0DM54"/>
<evidence type="ECO:0000256" key="7">
    <source>
        <dbReference type="PROSITE-ProRule" id="PRU01379"/>
    </source>
</evidence>
<evidence type="ECO:0000256" key="3">
    <source>
        <dbReference type="ARBA" id="ARBA00022723"/>
    </source>
</evidence>
<dbReference type="GeneID" id="25567870"/>
<dbReference type="Pfam" id="PF00246">
    <property type="entry name" value="Peptidase_M14"/>
    <property type="match status" value="1"/>
</dbReference>
<gene>
    <name evidence="11" type="ORF">AMSG_09404</name>
</gene>
<dbReference type="SMART" id="SM00631">
    <property type="entry name" value="Zn_pept"/>
    <property type="match status" value="1"/>
</dbReference>
<evidence type="ECO:0000256" key="5">
    <source>
        <dbReference type="ARBA" id="ARBA00022833"/>
    </source>
</evidence>
<dbReference type="Gene3D" id="2.60.40.1120">
    <property type="entry name" value="Carboxypeptidase-like, regulatory domain"/>
    <property type="match status" value="1"/>
</dbReference>
<keyword evidence="9" id="KW-0732">Signal</keyword>
<dbReference type="Gene3D" id="3.40.630.10">
    <property type="entry name" value="Zn peptidases"/>
    <property type="match status" value="1"/>
</dbReference>
<dbReference type="PANTHER" id="PTHR11532">
    <property type="entry name" value="PROTEASE M14 CARBOXYPEPTIDASE"/>
    <property type="match status" value="1"/>
</dbReference>
<dbReference type="InterPro" id="IPR008969">
    <property type="entry name" value="CarboxyPept-like_regulatory"/>
</dbReference>
<keyword evidence="4" id="KW-0378">Hydrolase</keyword>
<organism evidence="11 12">
    <name type="scientific">Thecamonas trahens ATCC 50062</name>
    <dbReference type="NCBI Taxonomy" id="461836"/>
    <lineage>
        <taxon>Eukaryota</taxon>
        <taxon>Apusozoa</taxon>
        <taxon>Apusomonadida</taxon>
        <taxon>Apusomonadidae</taxon>
        <taxon>Thecamonas</taxon>
    </lineage>
</organism>
<dbReference type="eggNOG" id="KOG2649">
    <property type="taxonomic scope" value="Eukaryota"/>
</dbReference>
<dbReference type="GO" id="GO:0004181">
    <property type="term" value="F:metallocarboxypeptidase activity"/>
    <property type="evidence" value="ECO:0007669"/>
    <property type="project" value="InterPro"/>
</dbReference>
<feature type="active site" description="Proton donor/acceptor" evidence="7">
    <location>
        <position position="278"/>
    </location>
</feature>
<keyword evidence="6" id="KW-0325">Glycoprotein</keyword>
<evidence type="ECO:0000256" key="8">
    <source>
        <dbReference type="SAM" id="Phobius"/>
    </source>
</evidence>
<dbReference type="RefSeq" id="XP_013754769.1">
    <property type="nucleotide sequence ID" value="XM_013899315.1"/>
</dbReference>
<dbReference type="PANTHER" id="PTHR11532:SF57">
    <property type="entry name" value="CARBOXYPEPTIDASE D, B"/>
    <property type="match status" value="1"/>
</dbReference>
<keyword evidence="8" id="KW-0472">Membrane</keyword>
<keyword evidence="8" id="KW-1133">Transmembrane helix</keyword>
<keyword evidence="3" id="KW-0479">Metal-binding</keyword>
<evidence type="ECO:0000313" key="12">
    <source>
        <dbReference type="Proteomes" id="UP000054408"/>
    </source>
</evidence>
<evidence type="ECO:0000256" key="9">
    <source>
        <dbReference type="SAM" id="SignalP"/>
    </source>
</evidence>
<feature type="chain" id="PRO_5005537637" evidence="9">
    <location>
        <begin position="22"/>
        <end position="458"/>
    </location>
</feature>
<evidence type="ECO:0000256" key="1">
    <source>
        <dbReference type="ARBA" id="ARBA00001947"/>
    </source>
</evidence>
<dbReference type="AlphaFoldDB" id="A0A0L0DM54"/>
<dbReference type="InterPro" id="IPR057247">
    <property type="entry name" value="CARBOXYPEPT_ZN_2"/>
</dbReference>
<evidence type="ECO:0000256" key="6">
    <source>
        <dbReference type="ARBA" id="ARBA00023180"/>
    </source>
</evidence>
<keyword evidence="8" id="KW-0812">Transmembrane</keyword>
<evidence type="ECO:0000259" key="10">
    <source>
        <dbReference type="PROSITE" id="PS52035"/>
    </source>
</evidence>
<dbReference type="GO" id="GO:0005615">
    <property type="term" value="C:extracellular space"/>
    <property type="evidence" value="ECO:0007669"/>
    <property type="project" value="TreeGrafter"/>
</dbReference>
<feature type="transmembrane region" description="Helical" evidence="8">
    <location>
        <begin position="425"/>
        <end position="448"/>
    </location>
</feature>
<name>A0A0L0DM54_THETB</name>
<dbReference type="EMBL" id="GL349478">
    <property type="protein sequence ID" value="KNC53101.1"/>
    <property type="molecule type" value="Genomic_DNA"/>
</dbReference>
<dbReference type="PROSITE" id="PS52035">
    <property type="entry name" value="PEPTIDASE_M14"/>
    <property type="match status" value="1"/>
</dbReference>
<feature type="signal peptide" evidence="9">
    <location>
        <begin position="1"/>
        <end position="21"/>
    </location>
</feature>
<dbReference type="InterPro" id="IPR000834">
    <property type="entry name" value="Peptidase_M14"/>
</dbReference>
<dbReference type="GO" id="GO:0008270">
    <property type="term" value="F:zinc ion binding"/>
    <property type="evidence" value="ECO:0007669"/>
    <property type="project" value="InterPro"/>
</dbReference>
<dbReference type="InterPro" id="IPR057246">
    <property type="entry name" value="CARBOXYPEPT_ZN_1"/>
</dbReference>
<keyword evidence="12" id="KW-1185">Reference proteome</keyword>
<reference evidence="11 12" key="1">
    <citation type="submission" date="2010-05" db="EMBL/GenBank/DDBJ databases">
        <title>The Genome Sequence of Thecamonas trahens ATCC 50062.</title>
        <authorList>
            <consortium name="The Broad Institute Genome Sequencing Platform"/>
            <person name="Russ C."/>
            <person name="Cuomo C."/>
            <person name="Shea T."/>
            <person name="Young S.K."/>
            <person name="Zeng Q."/>
            <person name="Koehrsen M."/>
            <person name="Haas B."/>
            <person name="Borodovsky M."/>
            <person name="Guigo R."/>
            <person name="Alvarado L."/>
            <person name="Berlin A."/>
            <person name="Bochicchio J."/>
            <person name="Borenstein D."/>
            <person name="Chapman S."/>
            <person name="Chen Z."/>
            <person name="Freedman E."/>
            <person name="Gellesch M."/>
            <person name="Goldberg J."/>
            <person name="Griggs A."/>
            <person name="Gujja S."/>
            <person name="Heilman E."/>
            <person name="Heiman D."/>
            <person name="Hepburn T."/>
            <person name="Howarth C."/>
            <person name="Jen D."/>
            <person name="Larson L."/>
            <person name="Mehta T."/>
            <person name="Park D."/>
            <person name="Pearson M."/>
            <person name="Roberts A."/>
            <person name="Saif S."/>
            <person name="Shenoy N."/>
            <person name="Sisk P."/>
            <person name="Stolte C."/>
            <person name="Sykes S."/>
            <person name="Thomson T."/>
            <person name="Walk T."/>
            <person name="White J."/>
            <person name="Yandava C."/>
            <person name="Burger G."/>
            <person name="Gray M.W."/>
            <person name="Holland P.W.H."/>
            <person name="King N."/>
            <person name="Lang F.B.F."/>
            <person name="Roger A.J."/>
            <person name="Ruiz-Trillo I."/>
            <person name="Lander E."/>
            <person name="Nusbaum C."/>
        </authorList>
    </citation>
    <scope>NUCLEOTIDE SEQUENCE [LARGE SCALE GENOMIC DNA]</scope>
    <source>
        <strain evidence="11 12">ATCC 50062</strain>
    </source>
</reference>